<dbReference type="InterPro" id="IPR023696">
    <property type="entry name" value="Ureohydrolase_dom_sf"/>
</dbReference>
<evidence type="ECO:0000313" key="1">
    <source>
        <dbReference type="EMBL" id="UOQ68625.1"/>
    </source>
</evidence>
<name>A0ABY4GCH1_9BACT</name>
<dbReference type="Proteomes" id="UP000830401">
    <property type="component" value="Plasmid unnamed1"/>
</dbReference>
<accession>A0ABY4GCH1</accession>
<geneLocation type="plasmid" evidence="1 2">
    <name>unnamed1</name>
</geneLocation>
<keyword evidence="1" id="KW-0614">Plasmid</keyword>
<sequence length="90" mass="9884">MDVSLLVVPYDSARESWSMGAGPARLLAELKPQLGYAGHRCISEVIRLQDPSPTEINSSFALNRQLAEQVRQAHTQGRFPLVLAGNCGHR</sequence>
<dbReference type="Gene3D" id="3.40.800.10">
    <property type="entry name" value="Ureohydrolase domain"/>
    <property type="match status" value="1"/>
</dbReference>
<dbReference type="RefSeq" id="WP_245126013.1">
    <property type="nucleotide sequence ID" value="NZ_CP095062.1"/>
</dbReference>
<dbReference type="EMBL" id="CP095062">
    <property type="protein sequence ID" value="UOQ68625.1"/>
    <property type="molecule type" value="Genomic_DNA"/>
</dbReference>
<gene>
    <name evidence="1" type="ORF">MUN86_24300</name>
</gene>
<keyword evidence="2" id="KW-1185">Reference proteome</keyword>
<dbReference type="SUPFAM" id="SSF52768">
    <property type="entry name" value="Arginase/deacetylase"/>
    <property type="match status" value="1"/>
</dbReference>
<evidence type="ECO:0008006" key="3">
    <source>
        <dbReference type="Google" id="ProtNLM"/>
    </source>
</evidence>
<organism evidence="1 2">
    <name type="scientific">Hymenobacter volaticus</name>
    <dbReference type="NCBI Taxonomy" id="2932254"/>
    <lineage>
        <taxon>Bacteria</taxon>
        <taxon>Pseudomonadati</taxon>
        <taxon>Bacteroidota</taxon>
        <taxon>Cytophagia</taxon>
        <taxon>Cytophagales</taxon>
        <taxon>Hymenobacteraceae</taxon>
        <taxon>Hymenobacter</taxon>
    </lineage>
</organism>
<proteinExistence type="predicted"/>
<reference evidence="1" key="1">
    <citation type="submission" date="2022-04" db="EMBL/GenBank/DDBJ databases">
        <title>Hymenobacter sp. isolated from the air.</title>
        <authorList>
            <person name="Won M."/>
            <person name="Lee C.-M."/>
            <person name="Woen H.-Y."/>
            <person name="Kwon S.-W."/>
        </authorList>
    </citation>
    <scope>NUCLEOTIDE SEQUENCE</scope>
    <source>
        <strain evidence="1">5420S-77</strain>
        <plasmid evidence="1">unnamed1</plasmid>
    </source>
</reference>
<protein>
    <recommendedName>
        <fullName evidence="3">Arginase</fullName>
    </recommendedName>
</protein>
<evidence type="ECO:0000313" key="2">
    <source>
        <dbReference type="Proteomes" id="UP000830401"/>
    </source>
</evidence>